<evidence type="ECO:0000256" key="4">
    <source>
        <dbReference type="ARBA" id="ARBA00022679"/>
    </source>
</evidence>
<dbReference type="EC" id="2.1.1.198" evidence="6"/>
<organism evidence="8">
    <name type="scientific">Candidatus Atribacter allofermentans</name>
    <dbReference type="NCBI Taxonomy" id="1852833"/>
    <lineage>
        <taxon>Bacteria</taxon>
        <taxon>Pseudomonadati</taxon>
        <taxon>Atribacterota</taxon>
        <taxon>Atribacteria</taxon>
        <taxon>Atribacterales</taxon>
        <taxon>Atribacteraceae</taxon>
        <taxon>Atribacter</taxon>
    </lineage>
</organism>
<dbReference type="Gene3D" id="3.30.950.10">
    <property type="entry name" value="Methyltransferase, Cobalt-precorrin-4 Transmethylase, Domain 2"/>
    <property type="match status" value="1"/>
</dbReference>
<dbReference type="InterPro" id="IPR014777">
    <property type="entry name" value="4pyrrole_Mease_sub1"/>
</dbReference>
<dbReference type="InterPro" id="IPR000878">
    <property type="entry name" value="4pyrrol_Mease"/>
</dbReference>
<dbReference type="FunFam" id="3.40.1010.10:FF:000007">
    <property type="entry name" value="Ribosomal RNA small subunit methyltransferase I"/>
    <property type="match status" value="1"/>
</dbReference>
<comment type="similarity">
    <text evidence="6">Belongs to the methyltransferase superfamily. RsmI family.</text>
</comment>
<dbReference type="InterPro" id="IPR008189">
    <property type="entry name" value="rRNA_ssu_MeTfrase_I"/>
</dbReference>
<feature type="domain" description="Tetrapyrrole methylase" evidence="7">
    <location>
        <begin position="14"/>
        <end position="209"/>
    </location>
</feature>
<dbReference type="Gene3D" id="3.40.1010.10">
    <property type="entry name" value="Cobalt-precorrin-4 Transmethylase, Domain 1"/>
    <property type="match status" value="1"/>
</dbReference>
<comment type="function">
    <text evidence="6">Catalyzes the 2'-O-methylation of the ribose of cytidine 1402 (C1402) in 16S rRNA.</text>
</comment>
<keyword evidence="4 6" id="KW-0808">Transferase</keyword>
<accession>A0A1V5SHY4</accession>
<reference evidence="8" key="1">
    <citation type="submission" date="2017-02" db="EMBL/GenBank/DDBJ databases">
        <title>Delving into the versatile metabolic prowess of the omnipresent phylum Bacteroidetes.</title>
        <authorList>
            <person name="Nobu M.K."/>
            <person name="Mei R."/>
            <person name="Narihiro T."/>
            <person name="Kuroda K."/>
            <person name="Liu W.-T."/>
        </authorList>
    </citation>
    <scope>NUCLEOTIDE SEQUENCE</scope>
    <source>
        <strain evidence="8">ADurb.Bin276</strain>
    </source>
</reference>
<keyword evidence="2 6" id="KW-0698">rRNA processing</keyword>
<evidence type="ECO:0000256" key="2">
    <source>
        <dbReference type="ARBA" id="ARBA00022552"/>
    </source>
</evidence>
<dbReference type="FunFam" id="3.30.950.10:FF:000002">
    <property type="entry name" value="Ribosomal RNA small subunit methyltransferase I"/>
    <property type="match status" value="1"/>
</dbReference>
<name>A0A1V5SHY4_9BACT</name>
<gene>
    <name evidence="6 8" type="primary">rsmI</name>
    <name evidence="8" type="ORF">BWY41_02227</name>
</gene>
<evidence type="ECO:0000313" key="8">
    <source>
        <dbReference type="EMBL" id="OQA54149.1"/>
    </source>
</evidence>
<dbReference type="PIRSF" id="PIRSF005917">
    <property type="entry name" value="MTase_YraL"/>
    <property type="match status" value="1"/>
</dbReference>
<comment type="caution">
    <text evidence="8">The sequence shown here is derived from an EMBL/GenBank/DDBJ whole genome shotgun (WGS) entry which is preliminary data.</text>
</comment>
<dbReference type="InterPro" id="IPR035996">
    <property type="entry name" value="4pyrrol_Methylase_sf"/>
</dbReference>
<dbReference type="SUPFAM" id="SSF53790">
    <property type="entry name" value="Tetrapyrrole methylase"/>
    <property type="match status" value="1"/>
</dbReference>
<dbReference type="HAMAP" id="MF_01877">
    <property type="entry name" value="16SrRNA_methyltr_I"/>
    <property type="match status" value="1"/>
</dbReference>
<keyword evidence="3 6" id="KW-0489">Methyltransferase</keyword>
<dbReference type="EMBL" id="MWBQ01000224">
    <property type="protein sequence ID" value="OQA54149.1"/>
    <property type="molecule type" value="Genomic_DNA"/>
</dbReference>
<evidence type="ECO:0000259" key="7">
    <source>
        <dbReference type="Pfam" id="PF00590"/>
    </source>
</evidence>
<comment type="catalytic activity">
    <reaction evidence="6">
        <text>cytidine(1402) in 16S rRNA + S-adenosyl-L-methionine = 2'-O-methylcytidine(1402) in 16S rRNA + S-adenosyl-L-homocysteine + H(+)</text>
        <dbReference type="Rhea" id="RHEA:42924"/>
        <dbReference type="Rhea" id="RHEA-COMP:10285"/>
        <dbReference type="Rhea" id="RHEA-COMP:10286"/>
        <dbReference type="ChEBI" id="CHEBI:15378"/>
        <dbReference type="ChEBI" id="CHEBI:57856"/>
        <dbReference type="ChEBI" id="CHEBI:59789"/>
        <dbReference type="ChEBI" id="CHEBI:74495"/>
        <dbReference type="ChEBI" id="CHEBI:82748"/>
        <dbReference type="EC" id="2.1.1.198"/>
    </reaction>
</comment>
<keyword evidence="1 6" id="KW-0963">Cytoplasm</keyword>
<evidence type="ECO:0000256" key="5">
    <source>
        <dbReference type="ARBA" id="ARBA00022691"/>
    </source>
</evidence>
<comment type="subcellular location">
    <subcellularLocation>
        <location evidence="6">Cytoplasm</location>
    </subcellularLocation>
</comment>
<dbReference type="GO" id="GO:0005737">
    <property type="term" value="C:cytoplasm"/>
    <property type="evidence" value="ECO:0007669"/>
    <property type="project" value="UniProtKB-SubCell"/>
</dbReference>
<dbReference type="PANTHER" id="PTHR46111:SF1">
    <property type="entry name" value="RIBOSOMAL RNA SMALL SUBUNIT METHYLTRANSFERASE I"/>
    <property type="match status" value="1"/>
</dbReference>
<evidence type="ECO:0000256" key="6">
    <source>
        <dbReference type="HAMAP-Rule" id="MF_01877"/>
    </source>
</evidence>
<dbReference type="Proteomes" id="UP000485569">
    <property type="component" value="Unassembled WGS sequence"/>
</dbReference>
<evidence type="ECO:0000256" key="1">
    <source>
        <dbReference type="ARBA" id="ARBA00022490"/>
    </source>
</evidence>
<dbReference type="NCBIfam" id="TIGR00096">
    <property type="entry name" value="16S rRNA (cytidine(1402)-2'-O)-methyltransferase"/>
    <property type="match status" value="1"/>
</dbReference>
<dbReference type="GO" id="GO:0070677">
    <property type="term" value="F:rRNA (cytosine-2'-O-)-methyltransferase activity"/>
    <property type="evidence" value="ECO:0007669"/>
    <property type="project" value="UniProtKB-UniRule"/>
</dbReference>
<dbReference type="AlphaFoldDB" id="A0A1V5SHY4"/>
<proteinExistence type="inferred from homology"/>
<sequence>MKKFSEWGNFFICPTPIGNLGDITYRTVSVLNQVDLIACEDTRVSRKLLQRYSIQKPLFSYHAHNYQAAIQKILTHLKSGESVALITDAGMPGIQDPGMEIVNQLVQNQIDFEVLPGASAVLPAVVYSGFSLNGYLFLGFLPKSGGERKKQLEQSLFSPQAVVLYESPKRILTTLQEIQSLVGEERKAVLCRELTKIHQEIIRGTLKEIIEILNQRKTIKGEMVLVLEGIVVDEKRILPLIQNCIKQLLFTGHSEKDTVELTSVIFGLKKNRLKFEVKHQIDLLGEGERKRI</sequence>
<protein>
    <recommendedName>
        <fullName evidence="6">Ribosomal RNA small subunit methyltransferase I</fullName>
        <ecNumber evidence="6">2.1.1.198</ecNumber>
    </recommendedName>
    <alternativeName>
        <fullName evidence="6">16S rRNA 2'-O-ribose C1402 methyltransferase</fullName>
    </alternativeName>
    <alternativeName>
        <fullName evidence="6">rRNA (cytidine-2'-O-)-methyltransferase RsmI</fullName>
    </alternativeName>
</protein>
<keyword evidence="5 6" id="KW-0949">S-adenosyl-L-methionine</keyword>
<dbReference type="Pfam" id="PF00590">
    <property type="entry name" value="TP_methylase"/>
    <property type="match status" value="1"/>
</dbReference>
<dbReference type="InterPro" id="IPR014776">
    <property type="entry name" value="4pyrrole_Mease_sub2"/>
</dbReference>
<dbReference type="PANTHER" id="PTHR46111">
    <property type="entry name" value="RIBOSOMAL RNA SMALL SUBUNIT METHYLTRANSFERASE I"/>
    <property type="match status" value="1"/>
</dbReference>
<dbReference type="CDD" id="cd11648">
    <property type="entry name" value="RsmI"/>
    <property type="match status" value="1"/>
</dbReference>
<evidence type="ECO:0000256" key="3">
    <source>
        <dbReference type="ARBA" id="ARBA00022603"/>
    </source>
</evidence>